<dbReference type="PROSITE" id="PS51257">
    <property type="entry name" value="PROKAR_LIPOPROTEIN"/>
    <property type="match status" value="1"/>
</dbReference>
<dbReference type="AlphaFoldDB" id="A0A2N9PCR4"/>
<accession>A0A2N9PCR4</accession>
<name>A0A2N9PCR4_9FLAO</name>
<organism evidence="1 2">
    <name type="scientific">Flavobacterium columnare</name>
    <dbReference type="NCBI Taxonomy" id="996"/>
    <lineage>
        <taxon>Bacteria</taxon>
        <taxon>Pseudomonadati</taxon>
        <taxon>Bacteroidota</taxon>
        <taxon>Flavobacteriia</taxon>
        <taxon>Flavobacteriales</taxon>
        <taxon>Flavobacteriaceae</taxon>
        <taxon>Flavobacterium</taxon>
    </lineage>
</organism>
<evidence type="ECO:0000313" key="2">
    <source>
        <dbReference type="Proteomes" id="UP000238180"/>
    </source>
</evidence>
<protein>
    <recommendedName>
        <fullName evidence="3">Lipoprotein</fullName>
    </recommendedName>
</protein>
<sequence length="122" mass="14176">MKKVVYIIPFLLALLSCSQAEKKEYSGYIYNKKEPIRNAKIVDVGNRAHFSYTDSKGYFVLKKLKESPDEIIIIQKNSEIDTIKLLSGGGLKKAYIFFFREGFSDTLYLDRERFFKNQTKGK</sequence>
<evidence type="ECO:0008006" key="3">
    <source>
        <dbReference type="Google" id="ProtNLM"/>
    </source>
</evidence>
<reference evidence="1 2" key="1">
    <citation type="submission" date="2018-02" db="EMBL/GenBank/DDBJ databases">
        <authorList>
            <person name="Cohen D.B."/>
            <person name="Kent A.D."/>
        </authorList>
    </citation>
    <scope>NUCLEOTIDE SEQUENCE [LARGE SCALE GENOMIC DNA]</scope>
    <source>
        <strain evidence="1">CIP109753</strain>
    </source>
</reference>
<gene>
    <name evidence="1" type="ORF">FLACOL_02145</name>
</gene>
<proteinExistence type="predicted"/>
<evidence type="ECO:0000313" key="1">
    <source>
        <dbReference type="EMBL" id="SPE78130.1"/>
    </source>
</evidence>
<dbReference type="EMBL" id="OLKH01000116">
    <property type="protein sequence ID" value="SPE78130.1"/>
    <property type="molecule type" value="Genomic_DNA"/>
</dbReference>
<dbReference type="Proteomes" id="UP000238180">
    <property type="component" value="Unassembled WGS sequence"/>
</dbReference>
<dbReference type="RefSeq" id="WP_105196676.1">
    <property type="nucleotide sequence ID" value="NZ_OLKH01000116.1"/>
</dbReference>